<feature type="domain" description="C2H2-type" evidence="9">
    <location>
        <begin position="574"/>
        <end position="602"/>
    </location>
</feature>
<dbReference type="Pfam" id="PF05485">
    <property type="entry name" value="THAP"/>
    <property type="match status" value="1"/>
</dbReference>
<organism evidence="11 12">
    <name type="scientific">Anopheles culicifacies</name>
    <dbReference type="NCBI Taxonomy" id="139723"/>
    <lineage>
        <taxon>Eukaryota</taxon>
        <taxon>Metazoa</taxon>
        <taxon>Ecdysozoa</taxon>
        <taxon>Arthropoda</taxon>
        <taxon>Hexapoda</taxon>
        <taxon>Insecta</taxon>
        <taxon>Pterygota</taxon>
        <taxon>Neoptera</taxon>
        <taxon>Endopterygota</taxon>
        <taxon>Diptera</taxon>
        <taxon>Nematocera</taxon>
        <taxon>Culicoidea</taxon>
        <taxon>Culicidae</taxon>
        <taxon>Anophelinae</taxon>
        <taxon>Anopheles</taxon>
        <taxon>culicifacies species complex</taxon>
    </lineage>
</organism>
<dbReference type="FunFam" id="3.30.160.60:FF:000522">
    <property type="entry name" value="zinc finger protein 285"/>
    <property type="match status" value="1"/>
</dbReference>
<dbReference type="STRING" id="139723.A0A182M9P1"/>
<dbReference type="PROSITE" id="PS50157">
    <property type="entry name" value="ZINC_FINGER_C2H2_2"/>
    <property type="match status" value="9"/>
</dbReference>
<proteinExistence type="predicted"/>
<feature type="domain" description="C2H2-type" evidence="9">
    <location>
        <begin position="659"/>
        <end position="687"/>
    </location>
</feature>
<dbReference type="AlphaFoldDB" id="A0A182M9P1"/>
<feature type="compositionally biased region" description="Basic and acidic residues" evidence="8">
    <location>
        <begin position="227"/>
        <end position="244"/>
    </location>
</feature>
<evidence type="ECO:0000256" key="8">
    <source>
        <dbReference type="SAM" id="MobiDB-lite"/>
    </source>
</evidence>
<feature type="compositionally biased region" description="Basic and acidic residues" evidence="8">
    <location>
        <begin position="602"/>
        <end position="621"/>
    </location>
</feature>
<evidence type="ECO:0000256" key="5">
    <source>
        <dbReference type="ARBA" id="ARBA00023125"/>
    </source>
</evidence>
<feature type="domain" description="C2H2-type" evidence="9">
    <location>
        <begin position="628"/>
        <end position="650"/>
    </location>
</feature>
<dbReference type="PROSITE" id="PS00028">
    <property type="entry name" value="ZINC_FINGER_C2H2_1"/>
    <property type="match status" value="9"/>
</dbReference>
<keyword evidence="12" id="KW-1185">Reference proteome</keyword>
<feature type="region of interest" description="Disordered" evidence="8">
    <location>
        <begin position="602"/>
        <end position="625"/>
    </location>
</feature>
<evidence type="ECO:0008006" key="13">
    <source>
        <dbReference type="Google" id="ProtNLM"/>
    </source>
</evidence>
<evidence type="ECO:0000256" key="7">
    <source>
        <dbReference type="PROSITE-ProRule" id="PRU00309"/>
    </source>
</evidence>
<keyword evidence="2" id="KW-0677">Repeat</keyword>
<feature type="domain" description="C2H2-type" evidence="9">
    <location>
        <begin position="519"/>
        <end position="542"/>
    </location>
</feature>
<dbReference type="Pfam" id="PF00096">
    <property type="entry name" value="zf-C2H2"/>
    <property type="match status" value="7"/>
</dbReference>
<dbReference type="GO" id="GO:0008270">
    <property type="term" value="F:zinc ion binding"/>
    <property type="evidence" value="ECO:0007669"/>
    <property type="project" value="UniProtKB-KW"/>
</dbReference>
<evidence type="ECO:0000259" key="9">
    <source>
        <dbReference type="PROSITE" id="PS50157"/>
    </source>
</evidence>
<evidence type="ECO:0000256" key="3">
    <source>
        <dbReference type="ARBA" id="ARBA00022771"/>
    </source>
</evidence>
<evidence type="ECO:0000256" key="1">
    <source>
        <dbReference type="ARBA" id="ARBA00022723"/>
    </source>
</evidence>
<protein>
    <recommendedName>
        <fullName evidence="13">Protein krueppel</fullName>
    </recommendedName>
</protein>
<dbReference type="GO" id="GO:0000981">
    <property type="term" value="F:DNA-binding transcription factor activity, RNA polymerase II-specific"/>
    <property type="evidence" value="ECO:0007669"/>
    <property type="project" value="TreeGrafter"/>
</dbReference>
<dbReference type="InterPro" id="IPR036236">
    <property type="entry name" value="Znf_C2H2_sf"/>
</dbReference>
<keyword evidence="3 6" id="KW-0863">Zinc-finger</keyword>
<feature type="domain" description="THAP-type" evidence="10">
    <location>
        <begin position="1"/>
        <end position="87"/>
    </location>
</feature>
<dbReference type="SMART" id="SM00355">
    <property type="entry name" value="ZnF_C2H2"/>
    <property type="match status" value="9"/>
</dbReference>
<dbReference type="GO" id="GO:0000977">
    <property type="term" value="F:RNA polymerase II transcription regulatory region sequence-specific DNA binding"/>
    <property type="evidence" value="ECO:0007669"/>
    <property type="project" value="TreeGrafter"/>
</dbReference>
<dbReference type="PANTHER" id="PTHR24409:SF295">
    <property type="entry name" value="AZ2-RELATED"/>
    <property type="match status" value="1"/>
</dbReference>
<feature type="domain" description="C2H2-type" evidence="9">
    <location>
        <begin position="372"/>
        <end position="399"/>
    </location>
</feature>
<evidence type="ECO:0000313" key="12">
    <source>
        <dbReference type="Proteomes" id="UP000075883"/>
    </source>
</evidence>
<feature type="domain" description="C2H2-type" evidence="9">
    <location>
        <begin position="400"/>
        <end position="427"/>
    </location>
</feature>
<dbReference type="PANTHER" id="PTHR24409">
    <property type="entry name" value="ZINC FINGER PROTEIN 142"/>
    <property type="match status" value="1"/>
</dbReference>
<dbReference type="InterPro" id="IPR006612">
    <property type="entry name" value="THAP_Znf"/>
</dbReference>
<reference evidence="11" key="2">
    <citation type="submission" date="2020-05" db="UniProtKB">
        <authorList>
            <consortium name="EnsemblMetazoa"/>
        </authorList>
    </citation>
    <scope>IDENTIFICATION</scope>
    <source>
        <strain evidence="11">A-37</strain>
    </source>
</reference>
<dbReference type="SMART" id="SM00980">
    <property type="entry name" value="THAP"/>
    <property type="match status" value="1"/>
</dbReference>
<dbReference type="Gene3D" id="3.30.160.60">
    <property type="entry name" value="Classic Zinc Finger"/>
    <property type="match status" value="6"/>
</dbReference>
<feature type="compositionally biased region" description="Basic and acidic residues" evidence="8">
    <location>
        <begin position="273"/>
        <end position="282"/>
    </location>
</feature>
<dbReference type="InterPro" id="IPR013087">
    <property type="entry name" value="Znf_C2H2_type"/>
</dbReference>
<keyword evidence="5 7" id="KW-0238">DNA-binding</keyword>
<evidence type="ECO:0000256" key="4">
    <source>
        <dbReference type="ARBA" id="ARBA00022833"/>
    </source>
</evidence>
<dbReference type="EMBL" id="AXCM01002601">
    <property type="status" value="NOT_ANNOTATED_CDS"/>
    <property type="molecule type" value="Genomic_DNA"/>
</dbReference>
<dbReference type="VEuPathDB" id="VectorBase:ACUA012915"/>
<feature type="domain" description="C2H2-type" evidence="9">
    <location>
        <begin position="431"/>
        <end position="458"/>
    </location>
</feature>
<evidence type="ECO:0000256" key="2">
    <source>
        <dbReference type="ARBA" id="ARBA00022737"/>
    </source>
</evidence>
<name>A0A182M9P1_9DIPT</name>
<keyword evidence="1" id="KW-0479">Metal-binding</keyword>
<feature type="region of interest" description="Disordered" evidence="8">
    <location>
        <begin position="312"/>
        <end position="337"/>
    </location>
</feature>
<feature type="domain" description="C2H2-type" evidence="9">
    <location>
        <begin position="459"/>
        <end position="487"/>
    </location>
</feature>
<dbReference type="EnsemblMetazoa" id="ACUA012915-RA">
    <property type="protein sequence ID" value="ACUA012915-PA"/>
    <property type="gene ID" value="ACUA012915"/>
</dbReference>
<sequence>MKCVVPGCDTDDNVVSYTSVFYVNLPDDPIVQQQWFTLLEVTDADLMQALSDGEIKVCSCHFAEDSFGRHPVHGYRYLPSTAMPTVLPSANDTEGVTPIKDANPEKDNPLDYFLVYLDEPSSIDQGALDRTPDGTTLSLIDDLNPVQDAAYDTVSKLPPADEIAEEALEENDDDEEPVEEIGIEYANGKYYFLKLDGDPVASDNEVRTSEVETNENDDHDQSMVWEKGNDDLPIKAEQGEDEKPSIFTTNSESDGPDEMAMDDKTNTSDSDSDNAHTNEERLNTSSQESLNEEIEFKISHVDSTDVYEVIPLDTDQQKTYDESETDQAGADEKKNYDTFSDAEYGSIEALEDVSICSEEQDKQKKDKQIDRFFCDVCDRGFRFKSMMDRHILTHTKEKLFHCEVCGKGFAQKVNLTIHMRVHTGEFPDKKFTCQICQKKCARLSELETHRASHFRRFPHVCPLCTKRYSDATGFYEHFQGEHRGELALSDLFELLSQNENSMVISGAVPGNIKKENGSFECTVCGKTYRLEVNLERHKRRMHMKIYSCPHCTRKFPYKSLLEKHLPTHTLEKPFKCPHCTLSYTQRVNLRIHIERKHTDYDNEMEADKLPHGNDPTKRDKANAQPQTYDCGECGKRFPRKPSLLLHLAGHEKYSNPVTFDCDLCGISLCARVSLLRHRYRVHGEARSNKNVLGNLELRNVTIVPTDDNRYVEIEDETDTIVEDYESEC</sequence>
<dbReference type="Proteomes" id="UP000075883">
    <property type="component" value="Unassembled WGS sequence"/>
</dbReference>
<feature type="domain" description="C2H2-type" evidence="9">
    <location>
        <begin position="546"/>
        <end position="573"/>
    </location>
</feature>
<dbReference type="PROSITE" id="PS50950">
    <property type="entry name" value="ZF_THAP"/>
    <property type="match status" value="1"/>
</dbReference>
<dbReference type="SUPFAM" id="SSF57667">
    <property type="entry name" value="beta-beta-alpha zinc fingers"/>
    <property type="match status" value="5"/>
</dbReference>
<evidence type="ECO:0000259" key="10">
    <source>
        <dbReference type="PROSITE" id="PS50950"/>
    </source>
</evidence>
<dbReference type="SUPFAM" id="SSF57716">
    <property type="entry name" value="Glucocorticoid receptor-like (DNA-binding domain)"/>
    <property type="match status" value="1"/>
</dbReference>
<evidence type="ECO:0000313" key="11">
    <source>
        <dbReference type="EnsemblMetazoa" id="ACUA012915-PA"/>
    </source>
</evidence>
<feature type="region of interest" description="Disordered" evidence="8">
    <location>
        <begin position="203"/>
        <end position="289"/>
    </location>
</feature>
<keyword evidence="4" id="KW-0862">Zinc</keyword>
<evidence type="ECO:0000256" key="6">
    <source>
        <dbReference type="PROSITE-ProRule" id="PRU00042"/>
    </source>
</evidence>
<reference evidence="12" key="1">
    <citation type="submission" date="2013-09" db="EMBL/GenBank/DDBJ databases">
        <title>The Genome Sequence of Anopheles culicifacies species A.</title>
        <authorList>
            <consortium name="The Broad Institute Genomics Platform"/>
            <person name="Neafsey D.E."/>
            <person name="Besansky N."/>
            <person name="Howell P."/>
            <person name="Walton C."/>
            <person name="Young S.K."/>
            <person name="Zeng Q."/>
            <person name="Gargeya S."/>
            <person name="Fitzgerald M."/>
            <person name="Haas B."/>
            <person name="Abouelleil A."/>
            <person name="Allen A.W."/>
            <person name="Alvarado L."/>
            <person name="Arachchi H.M."/>
            <person name="Berlin A.M."/>
            <person name="Chapman S.B."/>
            <person name="Gainer-Dewar J."/>
            <person name="Goldberg J."/>
            <person name="Griggs A."/>
            <person name="Gujja S."/>
            <person name="Hansen M."/>
            <person name="Howarth C."/>
            <person name="Imamovic A."/>
            <person name="Ireland A."/>
            <person name="Larimer J."/>
            <person name="McCowan C."/>
            <person name="Murphy C."/>
            <person name="Pearson M."/>
            <person name="Poon T.W."/>
            <person name="Priest M."/>
            <person name="Roberts A."/>
            <person name="Saif S."/>
            <person name="Shea T."/>
            <person name="Sisk P."/>
            <person name="Sykes S."/>
            <person name="Wortman J."/>
            <person name="Nusbaum C."/>
            <person name="Birren B."/>
        </authorList>
    </citation>
    <scope>NUCLEOTIDE SEQUENCE [LARGE SCALE GENOMIC DNA]</scope>
    <source>
        <strain evidence="12">A-37</strain>
    </source>
</reference>
<accession>A0A182M9P1</accession>
<dbReference type="GO" id="GO:0005634">
    <property type="term" value="C:nucleus"/>
    <property type="evidence" value="ECO:0007669"/>
    <property type="project" value="TreeGrafter"/>
</dbReference>